<evidence type="ECO:0000313" key="4">
    <source>
        <dbReference type="Proteomes" id="UP001244341"/>
    </source>
</evidence>
<dbReference type="Gene3D" id="3.40.1000.30">
    <property type="match status" value="1"/>
</dbReference>
<evidence type="ECO:0000259" key="2">
    <source>
        <dbReference type="Pfam" id="PF11566"/>
    </source>
</evidence>
<proteinExistence type="predicted"/>
<organism evidence="3 4">
    <name type="scientific">Tetradesmus obliquus</name>
    <name type="common">Green alga</name>
    <name type="synonym">Acutodesmus obliquus</name>
    <dbReference type="NCBI Taxonomy" id="3088"/>
    <lineage>
        <taxon>Eukaryota</taxon>
        <taxon>Viridiplantae</taxon>
        <taxon>Chlorophyta</taxon>
        <taxon>core chlorophytes</taxon>
        <taxon>Chlorophyceae</taxon>
        <taxon>CS clade</taxon>
        <taxon>Sphaeropleales</taxon>
        <taxon>Scenedesmaceae</taxon>
        <taxon>Tetradesmus</taxon>
    </lineage>
</organism>
<reference evidence="3 4" key="1">
    <citation type="submission" date="2023-05" db="EMBL/GenBank/DDBJ databases">
        <title>A 100% complete, gapless, phased diploid assembly of the Scenedesmus obliquus UTEX 3031 genome.</title>
        <authorList>
            <person name="Biondi T.C."/>
            <person name="Hanschen E.R."/>
            <person name="Kwon T."/>
            <person name="Eng W."/>
            <person name="Kruse C.P.S."/>
            <person name="Koehler S.I."/>
            <person name="Kunde Y."/>
            <person name="Gleasner C.D."/>
            <person name="You Mak K.T."/>
            <person name="Polle J."/>
            <person name="Hovde B.T."/>
            <person name="Starkenburg S.R."/>
        </authorList>
    </citation>
    <scope>NUCLEOTIDE SEQUENCE [LARGE SCALE GENOMIC DNA]</scope>
    <source>
        <strain evidence="3 4">DOE0152z</strain>
    </source>
</reference>
<keyword evidence="4" id="KW-1185">Reference proteome</keyword>
<gene>
    <name evidence="3" type="ORF">OEZ85_013970</name>
</gene>
<accession>A0ABY8U6Q8</accession>
<dbReference type="InterPro" id="IPR021625">
    <property type="entry name" value="PI31_Prot_N"/>
</dbReference>
<protein>
    <recommendedName>
        <fullName evidence="2">PI31 proteasome regulator N-terminal domain-containing protein</fullName>
    </recommendedName>
</protein>
<dbReference type="Pfam" id="PF11566">
    <property type="entry name" value="PI31_Prot_N"/>
    <property type="match status" value="1"/>
</dbReference>
<keyword evidence="1" id="KW-1133">Transmembrane helix</keyword>
<feature type="domain" description="PI31 proteasome regulator N-terminal" evidence="2">
    <location>
        <begin position="35"/>
        <end position="162"/>
    </location>
</feature>
<evidence type="ECO:0000256" key="1">
    <source>
        <dbReference type="SAM" id="Phobius"/>
    </source>
</evidence>
<sequence length="238" mass="25112">MPAPAITSAQKMEWALALAEPRGPGGLGEPDAGAVLALACHCVMVDNGFLCTRPSGDDASNKWAPQPRWSVELKDEWVFRYSMPGKRNTLVLHCSLQRASGRMLAHTIEAGNERNSHLLGLMVEKYVPDAANLGSRSWEGVLQHSEALVPMMQQHLLSPLLEAAEDVIETACSTGETWAAGNAGARSPASRWLAAVMNPLGGAEGAGGGSGAYVVPAVLLTGLAVAAVAVYYARRRKG</sequence>
<keyword evidence="1" id="KW-0812">Transmembrane</keyword>
<feature type="transmembrane region" description="Helical" evidence="1">
    <location>
        <begin position="213"/>
        <end position="233"/>
    </location>
</feature>
<dbReference type="Proteomes" id="UP001244341">
    <property type="component" value="Chromosome 8b"/>
</dbReference>
<name>A0ABY8U6Q8_TETOB</name>
<evidence type="ECO:0000313" key="3">
    <source>
        <dbReference type="EMBL" id="WIA17069.1"/>
    </source>
</evidence>
<dbReference type="EMBL" id="CP126215">
    <property type="protein sequence ID" value="WIA17069.1"/>
    <property type="molecule type" value="Genomic_DNA"/>
</dbReference>
<keyword evidence="1" id="KW-0472">Membrane</keyword>